<dbReference type="KEGG" id="aep:AMC99_01661"/>
<accession>A0A0M3TAF2</accession>
<dbReference type="Proteomes" id="UP000057938">
    <property type="component" value="Chromosome"/>
</dbReference>
<dbReference type="EMBL" id="CP012669">
    <property type="protein sequence ID" value="ALE16952.1"/>
    <property type="molecule type" value="Genomic_DNA"/>
</dbReference>
<evidence type="ECO:0000313" key="3">
    <source>
        <dbReference type="Proteomes" id="UP000057938"/>
    </source>
</evidence>
<evidence type="ECO:0000256" key="1">
    <source>
        <dbReference type="SAM" id="MobiDB-lite"/>
    </source>
</evidence>
<keyword evidence="3" id="KW-1185">Reference proteome</keyword>
<name>A0A0M3TAF2_9SPHN</name>
<feature type="region of interest" description="Disordered" evidence="1">
    <location>
        <begin position="35"/>
        <end position="57"/>
    </location>
</feature>
<gene>
    <name evidence="2" type="ORF">AMC99_01661</name>
</gene>
<keyword evidence="2" id="KW-0378">Hydrolase</keyword>
<proteinExistence type="predicted"/>
<sequence length="57" mass="6093">MLSSEFEQRHCVAPCQASLNTGGNIHALKVLLDPENNDASPSRMGCKQGTPARLARA</sequence>
<protein>
    <submittedName>
        <fullName evidence="2">ATP synthase delta chain</fullName>
        <ecNumber evidence="2">3.6.3.14</ecNumber>
    </submittedName>
</protein>
<evidence type="ECO:0000313" key="2">
    <source>
        <dbReference type="EMBL" id="ALE16952.1"/>
    </source>
</evidence>
<dbReference type="AlphaFoldDB" id="A0A0M3TAF2"/>
<dbReference type="GO" id="GO:0016787">
    <property type="term" value="F:hydrolase activity"/>
    <property type="evidence" value="ECO:0007669"/>
    <property type="project" value="UniProtKB-KW"/>
</dbReference>
<organism evidence="2 3">
    <name type="scientific">Altererythrobacter epoxidivorans</name>
    <dbReference type="NCBI Taxonomy" id="361183"/>
    <lineage>
        <taxon>Bacteria</taxon>
        <taxon>Pseudomonadati</taxon>
        <taxon>Pseudomonadota</taxon>
        <taxon>Alphaproteobacteria</taxon>
        <taxon>Sphingomonadales</taxon>
        <taxon>Erythrobacteraceae</taxon>
        <taxon>Altererythrobacter</taxon>
    </lineage>
</organism>
<dbReference type="STRING" id="361183.AMC99_01661"/>
<dbReference type="EC" id="3.6.3.14" evidence="2"/>
<reference evidence="2 3" key="1">
    <citation type="submission" date="2015-09" db="EMBL/GenBank/DDBJ databases">
        <title>Complete genome sequence of a benzo[a]pyrene-degrading bacterium Altererythrobacter epoxidivorans CGMCC 1.7731T.</title>
        <authorList>
            <person name="Li Z."/>
            <person name="Cheng H."/>
            <person name="Huo Y."/>
            <person name="Xu X."/>
        </authorList>
    </citation>
    <scope>NUCLEOTIDE SEQUENCE [LARGE SCALE GENOMIC DNA]</scope>
    <source>
        <strain evidence="2 3">CGMCC 1.7731</strain>
    </source>
</reference>